<dbReference type="PANTHER" id="PTHR19972">
    <property type="entry name" value="CALBINDIN"/>
    <property type="match status" value="1"/>
</dbReference>
<dbReference type="SMART" id="SM00054">
    <property type="entry name" value="EFh"/>
    <property type="match status" value="5"/>
</dbReference>
<dbReference type="InterPro" id="IPR051001">
    <property type="entry name" value="Calbindin_Ca-bind"/>
</dbReference>
<dbReference type="OrthoDB" id="428774at2759"/>
<dbReference type="EMBL" id="KB292353">
    <property type="protein sequence ID" value="ELU17744.1"/>
    <property type="molecule type" value="Genomic_DNA"/>
</dbReference>
<dbReference type="HOGENOM" id="CLU_054826_1_1_1"/>
<feature type="domain" description="EF-hand" evidence="5">
    <location>
        <begin position="251"/>
        <end position="286"/>
    </location>
</feature>
<dbReference type="GO" id="GO:0005509">
    <property type="term" value="F:calcium ion binding"/>
    <property type="evidence" value="ECO:0007669"/>
    <property type="project" value="InterPro"/>
</dbReference>
<dbReference type="FunFam" id="1.10.238.10:FF:000054">
    <property type="entry name" value="Calbindin 2"/>
    <property type="match status" value="1"/>
</dbReference>
<proteinExistence type="inferred from homology"/>
<sequence length="295" mass="34403">MLRAYSYKPLYLDSPLGTVSSDTIILYNATSLRNIENGFIEGKELDAFLREFVGSVNTSDVGPEVISETAFESMKTAFMDAFDENEDQKIDIAELAQILPTEETFLLLFRRDNPLDSSVEFMRVWRHYDKDCSGYIECDELKDFLSFLLREAKQDVCEEKLLEYTDTMLQLFDRNKDGKLQLSEMAKLLPVRENFLCRPIFRGAAKITRRDIDRVFNLYDRDKNGTIENEELNGFLKDLMELVQQDYDTEDIDFMKMTILDKWDLNNDGKINKSELSMLLLQQSMMCQMSVEDEE</sequence>
<reference evidence="8" key="1">
    <citation type="submission" date="2012-12" db="EMBL/GenBank/DDBJ databases">
        <authorList>
            <person name="Hellsten U."/>
            <person name="Grimwood J."/>
            <person name="Chapman J.A."/>
            <person name="Shapiro H."/>
            <person name="Aerts A."/>
            <person name="Otillar R.P."/>
            <person name="Terry A.Y."/>
            <person name="Boore J.L."/>
            <person name="Simakov O."/>
            <person name="Marletaz F."/>
            <person name="Cho S.-J."/>
            <person name="Edsinger-Gonzales E."/>
            <person name="Havlak P."/>
            <person name="Kuo D.-H."/>
            <person name="Larsson T."/>
            <person name="Lv J."/>
            <person name="Arendt D."/>
            <person name="Savage R."/>
            <person name="Osoegawa K."/>
            <person name="de Jong P."/>
            <person name="Lindberg D.R."/>
            <person name="Seaver E.C."/>
            <person name="Weisblat D.A."/>
            <person name="Putnam N.H."/>
            <person name="Grigoriev I.V."/>
            <person name="Rokhsar D.S."/>
        </authorList>
    </citation>
    <scope>NUCLEOTIDE SEQUENCE</scope>
    <source>
        <strain evidence="8">I ESC-2004</strain>
    </source>
</reference>
<dbReference type="Proteomes" id="UP000014760">
    <property type="component" value="Unassembled WGS sequence"/>
</dbReference>
<evidence type="ECO:0000313" key="6">
    <source>
        <dbReference type="EMBL" id="ELU17744.1"/>
    </source>
</evidence>
<evidence type="ECO:0000256" key="3">
    <source>
        <dbReference type="ARBA" id="ARBA00022737"/>
    </source>
</evidence>
<keyword evidence="2" id="KW-0479">Metal-binding</keyword>
<keyword evidence="4" id="KW-0106">Calcium</keyword>
<dbReference type="GO" id="GO:0005829">
    <property type="term" value="C:cytosol"/>
    <property type="evidence" value="ECO:0007669"/>
    <property type="project" value="TreeGrafter"/>
</dbReference>
<dbReference type="Pfam" id="PF13202">
    <property type="entry name" value="EF-hand_5"/>
    <property type="match status" value="2"/>
</dbReference>
<dbReference type="EnsemblMetazoa" id="CapteT189720">
    <property type="protein sequence ID" value="CapteP189720"/>
    <property type="gene ID" value="CapteG189720"/>
</dbReference>
<gene>
    <name evidence="6" type="ORF">CAPTEDRAFT_189720</name>
</gene>
<dbReference type="EMBL" id="AMQN01016733">
    <property type="status" value="NOT_ANNOTATED_CDS"/>
    <property type="molecule type" value="Genomic_DNA"/>
</dbReference>
<dbReference type="GO" id="GO:1900271">
    <property type="term" value="P:regulation of long-term synaptic potentiation"/>
    <property type="evidence" value="ECO:0007669"/>
    <property type="project" value="TreeGrafter"/>
</dbReference>
<organism evidence="6">
    <name type="scientific">Capitella teleta</name>
    <name type="common">Polychaete worm</name>
    <dbReference type="NCBI Taxonomy" id="283909"/>
    <lineage>
        <taxon>Eukaryota</taxon>
        <taxon>Metazoa</taxon>
        <taxon>Spiralia</taxon>
        <taxon>Lophotrochozoa</taxon>
        <taxon>Annelida</taxon>
        <taxon>Polychaeta</taxon>
        <taxon>Sedentaria</taxon>
        <taxon>Scolecida</taxon>
        <taxon>Capitellidae</taxon>
        <taxon>Capitella</taxon>
    </lineage>
</organism>
<dbReference type="Gene3D" id="1.10.238.10">
    <property type="entry name" value="EF-hand"/>
    <property type="match status" value="3"/>
</dbReference>
<feature type="domain" description="EF-hand" evidence="5">
    <location>
        <begin position="207"/>
        <end position="242"/>
    </location>
</feature>
<dbReference type="GO" id="GO:0030425">
    <property type="term" value="C:dendrite"/>
    <property type="evidence" value="ECO:0007669"/>
    <property type="project" value="TreeGrafter"/>
</dbReference>
<evidence type="ECO:0000256" key="2">
    <source>
        <dbReference type="ARBA" id="ARBA00022723"/>
    </source>
</evidence>
<evidence type="ECO:0000256" key="1">
    <source>
        <dbReference type="ARBA" id="ARBA00007217"/>
    </source>
</evidence>
<dbReference type="FunCoup" id="R7VGL8">
    <property type="interactions" value="37"/>
</dbReference>
<dbReference type="Pfam" id="PF13499">
    <property type="entry name" value="EF-hand_7"/>
    <property type="match status" value="1"/>
</dbReference>
<dbReference type="STRING" id="283909.R7VGL8"/>
<dbReference type="PANTHER" id="PTHR19972:SF10">
    <property type="entry name" value="CALBINDIN-32"/>
    <property type="match status" value="1"/>
</dbReference>
<dbReference type="PROSITE" id="PS00018">
    <property type="entry name" value="EF_HAND_1"/>
    <property type="match status" value="5"/>
</dbReference>
<dbReference type="GO" id="GO:0099509">
    <property type="term" value="P:regulation of presynaptic cytosolic calcium ion concentration"/>
    <property type="evidence" value="ECO:0007669"/>
    <property type="project" value="TreeGrafter"/>
</dbReference>
<evidence type="ECO:0000313" key="7">
    <source>
        <dbReference type="EnsemblMetazoa" id="CapteP189720"/>
    </source>
</evidence>
<comment type="similarity">
    <text evidence="1">Belongs to the calbindin family.</text>
</comment>
<reference evidence="6 8" key="2">
    <citation type="journal article" date="2013" name="Nature">
        <title>Insights into bilaterian evolution from three spiralian genomes.</title>
        <authorList>
            <person name="Simakov O."/>
            <person name="Marletaz F."/>
            <person name="Cho S.J."/>
            <person name="Edsinger-Gonzales E."/>
            <person name="Havlak P."/>
            <person name="Hellsten U."/>
            <person name="Kuo D.H."/>
            <person name="Larsson T."/>
            <person name="Lv J."/>
            <person name="Arendt D."/>
            <person name="Savage R."/>
            <person name="Osoegawa K."/>
            <person name="de Jong P."/>
            <person name="Grimwood J."/>
            <person name="Chapman J.A."/>
            <person name="Shapiro H."/>
            <person name="Aerts A."/>
            <person name="Otillar R.P."/>
            <person name="Terry A.Y."/>
            <person name="Boore J.L."/>
            <person name="Grigoriev I.V."/>
            <person name="Lindberg D.R."/>
            <person name="Seaver E.C."/>
            <person name="Weisblat D.A."/>
            <person name="Putnam N.H."/>
            <person name="Rokhsar D.S."/>
        </authorList>
    </citation>
    <scope>NUCLEOTIDE SEQUENCE</scope>
    <source>
        <strain evidence="6 8">I ESC-2004</strain>
    </source>
</reference>
<feature type="domain" description="EF-hand" evidence="5">
    <location>
        <begin position="116"/>
        <end position="151"/>
    </location>
</feature>
<dbReference type="InterPro" id="IPR011992">
    <property type="entry name" value="EF-hand-dom_pair"/>
</dbReference>
<dbReference type="InterPro" id="IPR018247">
    <property type="entry name" value="EF_Hand_1_Ca_BS"/>
</dbReference>
<dbReference type="GO" id="GO:0005634">
    <property type="term" value="C:nucleus"/>
    <property type="evidence" value="ECO:0007669"/>
    <property type="project" value="TreeGrafter"/>
</dbReference>
<accession>R7VGL8</accession>
<evidence type="ECO:0000256" key="4">
    <source>
        <dbReference type="ARBA" id="ARBA00022837"/>
    </source>
</evidence>
<dbReference type="AlphaFoldDB" id="R7VGL8"/>
<dbReference type="FunFam" id="1.10.238.10:FF:000262">
    <property type="entry name" value="calbindin-32 isoform X2"/>
    <property type="match status" value="1"/>
</dbReference>
<evidence type="ECO:0000313" key="8">
    <source>
        <dbReference type="Proteomes" id="UP000014760"/>
    </source>
</evidence>
<dbReference type="SUPFAM" id="SSF47473">
    <property type="entry name" value="EF-hand"/>
    <property type="match status" value="2"/>
</dbReference>
<keyword evidence="8" id="KW-1185">Reference proteome</keyword>
<protein>
    <recommendedName>
        <fullName evidence="5">EF-hand domain-containing protein</fullName>
    </recommendedName>
</protein>
<name>R7VGL8_CAPTE</name>
<dbReference type="GO" id="GO:0043195">
    <property type="term" value="C:terminal bouton"/>
    <property type="evidence" value="ECO:0007669"/>
    <property type="project" value="TreeGrafter"/>
</dbReference>
<reference evidence="7" key="3">
    <citation type="submission" date="2015-06" db="UniProtKB">
        <authorList>
            <consortium name="EnsemblMetazoa"/>
        </authorList>
    </citation>
    <scope>IDENTIFICATION</scope>
</reference>
<feature type="domain" description="EF-hand" evidence="5">
    <location>
        <begin position="160"/>
        <end position="195"/>
    </location>
</feature>
<evidence type="ECO:0000259" key="5">
    <source>
        <dbReference type="PROSITE" id="PS50222"/>
    </source>
</evidence>
<dbReference type="OMA" id="IVLCNEP"/>
<keyword evidence="3" id="KW-0677">Repeat</keyword>
<dbReference type="InterPro" id="IPR002048">
    <property type="entry name" value="EF_hand_dom"/>
</dbReference>
<dbReference type="PROSITE" id="PS50222">
    <property type="entry name" value="EF_HAND_2"/>
    <property type="match status" value="4"/>
</dbReference>